<protein>
    <submittedName>
        <fullName evidence="1">Uncharacterized protein</fullName>
    </submittedName>
</protein>
<proteinExistence type="predicted"/>
<reference evidence="1" key="1">
    <citation type="journal article" date="2021" name="Proc. Natl. Acad. Sci. U.S.A.">
        <title>A Catalog of Tens of Thousands of Viruses from Human Metagenomes Reveals Hidden Associations with Chronic Diseases.</title>
        <authorList>
            <person name="Tisza M.J."/>
            <person name="Buck C.B."/>
        </authorList>
    </citation>
    <scope>NUCLEOTIDE SEQUENCE</scope>
    <source>
        <strain evidence="1">CtML55</strain>
    </source>
</reference>
<evidence type="ECO:0000313" key="1">
    <source>
        <dbReference type="EMBL" id="DAE30806.1"/>
    </source>
</evidence>
<accession>A0A8S5RHE2</accession>
<sequence length="135" mass="15688">MYEYKEQLYSLGDLWSIFGISINCTAHRYKKNNVYNYKIGNLSNYSYTWNPDGETVETVSSPSDFGKWIEEAYSEGRNADRINLEQALIDSDINNAWYNVPTTETDPYLRESGELVDFITDELKFSLEHPVHIIP</sequence>
<dbReference type="EMBL" id="BK059105">
    <property type="protein sequence ID" value="DAE30806.1"/>
    <property type="molecule type" value="Genomic_DNA"/>
</dbReference>
<organism evidence="1">
    <name type="scientific">virus sp. ctML55</name>
    <dbReference type="NCBI Taxonomy" id="2827627"/>
    <lineage>
        <taxon>Viruses</taxon>
    </lineage>
</organism>
<name>A0A8S5RHE2_9VIRU</name>